<reference evidence="1" key="2">
    <citation type="submission" date="2013-11" db="EMBL/GenBank/DDBJ databases">
        <title>Draft genome sequence of Anaerostipes caccae (DSM 14662).</title>
        <authorList>
            <person name="Sudarsanam P."/>
            <person name="Ley R."/>
            <person name="Guruge J."/>
            <person name="Turnbaugh P.J."/>
            <person name="Mahowald M."/>
            <person name="Liep D."/>
            <person name="Gordon J."/>
        </authorList>
    </citation>
    <scope>NUCLEOTIDE SEQUENCE</scope>
    <source>
        <strain evidence="1">DSM 14662</strain>
    </source>
</reference>
<reference evidence="1" key="1">
    <citation type="submission" date="2007-11" db="EMBL/GenBank/DDBJ databases">
        <authorList>
            <person name="Fulton L."/>
            <person name="Clifton S."/>
            <person name="Fulton B."/>
            <person name="Xu J."/>
            <person name="Minx P."/>
            <person name="Pepin K.H."/>
            <person name="Johnson M."/>
            <person name="Thiruvilangam P."/>
            <person name="Bhonagiri V."/>
            <person name="Nash W.E."/>
            <person name="Mardis E.R."/>
            <person name="Wilson R.K."/>
        </authorList>
    </citation>
    <scope>NUCLEOTIDE SEQUENCE [LARGE SCALE GENOMIC DNA]</scope>
    <source>
        <strain evidence="1">DSM 14662</strain>
    </source>
</reference>
<protein>
    <submittedName>
        <fullName evidence="1">Uncharacterized protein</fullName>
    </submittedName>
</protein>
<organism evidence="1 2">
    <name type="scientific">Anaerostipes caccae (strain DSM 14662 / CCUG 47493 / JCM 13470 / NCIMB 13811 / L1-92)</name>
    <dbReference type="NCBI Taxonomy" id="411490"/>
    <lineage>
        <taxon>Bacteria</taxon>
        <taxon>Bacillati</taxon>
        <taxon>Bacillota</taxon>
        <taxon>Clostridia</taxon>
        <taxon>Lachnospirales</taxon>
        <taxon>Lachnospiraceae</taxon>
        <taxon>Anaerostipes</taxon>
    </lineage>
</organism>
<dbReference type="EMBL" id="ABAX03000039">
    <property type="protein sequence ID" value="EDR95703.1"/>
    <property type="molecule type" value="Genomic_DNA"/>
</dbReference>
<name>B0MJC1_ANACD</name>
<gene>
    <name evidence="1" type="ORF">ANACAC_03733</name>
</gene>
<accession>B0MJC1</accession>
<dbReference type="HOGENOM" id="CLU_1559751_0_0_9"/>
<dbReference type="Proteomes" id="UP000004935">
    <property type="component" value="Unassembled WGS sequence"/>
</dbReference>
<comment type="caution">
    <text evidence="1">The sequence shown here is derived from an EMBL/GenBank/DDBJ whole genome shotgun (WGS) entry which is preliminary data.</text>
</comment>
<evidence type="ECO:0000313" key="1">
    <source>
        <dbReference type="EMBL" id="EDR95703.1"/>
    </source>
</evidence>
<evidence type="ECO:0000313" key="2">
    <source>
        <dbReference type="Proteomes" id="UP000004935"/>
    </source>
</evidence>
<proteinExistence type="predicted"/>
<sequence length="171" mass="19557">MQIENGNTKYFLKTYEIEDKEHNSKILTASTDDISQLREQASLLDLFQNNVFAGDYGDGKWDKTDSVYFTLRIYFTTKSTTARLDRIVGKVKKQVQPGVSVKTKIVFFRTLNPAAGVNQQKNKYPALGFDYKTGFKKYAPKHSSSFIGGTWQTTLKRGSSWTCSFPLYLYK</sequence>
<dbReference type="STRING" id="411490.ANACAC_03733"/>
<keyword evidence="2" id="KW-1185">Reference proteome</keyword>
<dbReference type="AlphaFoldDB" id="B0MJC1"/>